<protein>
    <submittedName>
        <fullName evidence="2">Amidohydrolase</fullName>
    </submittedName>
</protein>
<dbReference type="InterPro" id="IPR006680">
    <property type="entry name" value="Amidohydro-rel"/>
</dbReference>
<dbReference type="Gene3D" id="3.20.20.140">
    <property type="entry name" value="Metal-dependent hydrolases"/>
    <property type="match status" value="1"/>
</dbReference>
<evidence type="ECO:0000313" key="2">
    <source>
        <dbReference type="EMBL" id="OAN56050.1"/>
    </source>
</evidence>
<organism evidence="2 3">
    <name type="scientific">Paramagnetospirillum marisnigri</name>
    <dbReference type="NCBI Taxonomy" id="1285242"/>
    <lineage>
        <taxon>Bacteria</taxon>
        <taxon>Pseudomonadati</taxon>
        <taxon>Pseudomonadota</taxon>
        <taxon>Alphaproteobacteria</taxon>
        <taxon>Rhodospirillales</taxon>
        <taxon>Magnetospirillaceae</taxon>
        <taxon>Paramagnetospirillum</taxon>
    </lineage>
</organism>
<dbReference type="EMBL" id="LWQT01000010">
    <property type="protein sequence ID" value="OAN56050.1"/>
    <property type="molecule type" value="Genomic_DNA"/>
</dbReference>
<comment type="caution">
    <text evidence="2">The sequence shown here is derived from an EMBL/GenBank/DDBJ whole genome shotgun (WGS) entry which is preliminary data.</text>
</comment>
<keyword evidence="2" id="KW-0378">Hydrolase</keyword>
<gene>
    <name evidence="2" type="ORF">A6A04_10790</name>
</gene>
<evidence type="ECO:0000313" key="3">
    <source>
        <dbReference type="Proteomes" id="UP000078428"/>
    </source>
</evidence>
<dbReference type="GO" id="GO:0016787">
    <property type="term" value="F:hydrolase activity"/>
    <property type="evidence" value="ECO:0007669"/>
    <property type="project" value="UniProtKB-KW"/>
</dbReference>
<proteinExistence type="predicted"/>
<accession>A0A178N0F0</accession>
<dbReference type="Proteomes" id="UP000078428">
    <property type="component" value="Unassembled WGS sequence"/>
</dbReference>
<keyword evidence="3" id="KW-1185">Reference proteome</keyword>
<feature type="domain" description="Amidohydrolase-related" evidence="1">
    <location>
        <begin position="78"/>
        <end position="267"/>
    </location>
</feature>
<name>A0A178N0F0_9PROT</name>
<reference evidence="2 3" key="1">
    <citation type="submission" date="2016-04" db="EMBL/GenBank/DDBJ databases">
        <title>Draft genome sequence of freshwater magnetotactic bacteria Magnetospirillum marisnigri SP-1 and Magnetospirillum moscoviense BB-1.</title>
        <authorList>
            <person name="Koziaeva V."/>
            <person name="Dziuba M.V."/>
            <person name="Ivanov T.M."/>
            <person name="Kuznetsov B."/>
            <person name="Grouzdev D.S."/>
        </authorList>
    </citation>
    <scope>NUCLEOTIDE SEQUENCE [LARGE SCALE GENOMIC DNA]</scope>
    <source>
        <strain evidence="2 3">SP-1</strain>
    </source>
</reference>
<evidence type="ECO:0000259" key="1">
    <source>
        <dbReference type="Pfam" id="PF04909"/>
    </source>
</evidence>
<sequence length="271" mass="30510">MPAWLTGILIGLLLSAPLAAGERPLFDAHIHYSHDAWDSTPTAEAVARLRQAGIVAALVSSSSDEGTQRLFAAAPDLIRPALRPYQRRGQLTSWLRDPAILAHVEDRLRTHRYVALGEFHVSGADADLPIVRRMVELARQYGLVLHAHSDADAVERLFRQDPKARILWAHAGFEKPETVRALMRRQPNLWADLSFRYDVARGGDIAPEWKSLLLEFPDRFMVGTDTYTPERWREVGEHAAWARDWLDKLPPEAAARIARDNAEALFPPIGR</sequence>
<dbReference type="STRING" id="1285242.A6A04_10790"/>
<dbReference type="SUPFAM" id="SSF51556">
    <property type="entry name" value="Metallo-dependent hydrolases"/>
    <property type="match status" value="1"/>
</dbReference>
<dbReference type="AlphaFoldDB" id="A0A178N0F0"/>
<dbReference type="RefSeq" id="WP_068489343.1">
    <property type="nucleotide sequence ID" value="NZ_LWQT01000010.1"/>
</dbReference>
<dbReference type="InterPro" id="IPR032466">
    <property type="entry name" value="Metal_Hydrolase"/>
</dbReference>
<dbReference type="Pfam" id="PF04909">
    <property type="entry name" value="Amidohydro_2"/>
    <property type="match status" value="1"/>
</dbReference>